<dbReference type="GO" id="GO:1990961">
    <property type="term" value="P:xenobiotic detoxification by transmembrane export across the plasma membrane"/>
    <property type="evidence" value="ECO:0007669"/>
    <property type="project" value="InterPro"/>
</dbReference>
<dbReference type="InterPro" id="IPR001958">
    <property type="entry name" value="Tet-R_TetA/multi-R_MdtG-like"/>
</dbReference>
<dbReference type="PROSITE" id="PS50850">
    <property type="entry name" value="MFS"/>
    <property type="match status" value="1"/>
</dbReference>
<dbReference type="GO" id="GO:0042910">
    <property type="term" value="F:xenobiotic transmembrane transporter activity"/>
    <property type="evidence" value="ECO:0007669"/>
    <property type="project" value="InterPro"/>
</dbReference>
<dbReference type="NCBIfam" id="NF008314">
    <property type="entry name" value="PRK11102.1"/>
    <property type="match status" value="1"/>
</dbReference>
<dbReference type="Proteomes" id="UP000507695">
    <property type="component" value="Unassembled WGS sequence"/>
</dbReference>
<evidence type="ECO:0000256" key="3">
    <source>
        <dbReference type="ARBA" id="ARBA00022448"/>
    </source>
</evidence>
<comment type="caution">
    <text evidence="8">Lacks conserved residue(s) required for the propagation of feature annotation.</text>
</comment>
<organism evidence="10">
    <name type="scientific">Klebsiella pneumoniae</name>
    <dbReference type="NCBI Taxonomy" id="573"/>
    <lineage>
        <taxon>Bacteria</taxon>
        <taxon>Pseudomonadati</taxon>
        <taxon>Pseudomonadota</taxon>
        <taxon>Gammaproteobacteria</taxon>
        <taxon>Enterobacterales</taxon>
        <taxon>Enterobacteriaceae</taxon>
        <taxon>Klebsiella/Raoultella group</taxon>
        <taxon>Klebsiella</taxon>
        <taxon>Klebsiella pneumoniae complex</taxon>
    </lineage>
</organism>
<keyword evidence="7 8" id="KW-0472">Membrane</keyword>
<protein>
    <recommendedName>
        <fullName evidence="8">Bcr/CflA family efflux transporter</fullName>
    </recommendedName>
</protein>
<feature type="transmembrane region" description="Helical" evidence="8">
    <location>
        <begin position="47"/>
        <end position="65"/>
    </location>
</feature>
<dbReference type="PANTHER" id="PTHR23502">
    <property type="entry name" value="MAJOR FACILITATOR SUPERFAMILY"/>
    <property type="match status" value="1"/>
</dbReference>
<evidence type="ECO:0000256" key="6">
    <source>
        <dbReference type="ARBA" id="ARBA00022989"/>
    </source>
</evidence>
<feature type="domain" description="Major facilitator superfamily (MFS) profile" evidence="9">
    <location>
        <begin position="11"/>
        <end position="392"/>
    </location>
</feature>
<feature type="transmembrane region" description="Helical" evidence="8">
    <location>
        <begin position="215"/>
        <end position="239"/>
    </location>
</feature>
<feature type="transmembrane region" description="Helical" evidence="8">
    <location>
        <begin position="304"/>
        <end position="323"/>
    </location>
</feature>
<reference evidence="10" key="1">
    <citation type="submission" date="2019-04" db="EMBL/GenBank/DDBJ databases">
        <authorList>
            <consortium name="Pathogen Informatics"/>
        </authorList>
    </citation>
    <scope>NUCLEOTIDE SEQUENCE</scope>
    <source>
        <strain evidence="10">NCTC9183</strain>
    </source>
</reference>
<comment type="subcellular location">
    <subcellularLocation>
        <location evidence="8">Cell inner membrane</location>
        <topology evidence="8">Multi-pass membrane protein</topology>
    </subcellularLocation>
    <subcellularLocation>
        <location evidence="1">Cell membrane</location>
        <topology evidence="1">Multi-pass membrane protein</topology>
    </subcellularLocation>
</comment>
<keyword evidence="3 8" id="KW-0813">Transport</keyword>
<dbReference type="InterPro" id="IPR004812">
    <property type="entry name" value="Efflux_drug-R_Bcr/CmlA"/>
</dbReference>
<evidence type="ECO:0000256" key="1">
    <source>
        <dbReference type="ARBA" id="ARBA00004651"/>
    </source>
</evidence>
<accession>A0A4P0YBE7</accession>
<evidence type="ECO:0000256" key="7">
    <source>
        <dbReference type="ARBA" id="ARBA00023136"/>
    </source>
</evidence>
<dbReference type="Pfam" id="PF07690">
    <property type="entry name" value="MFS_1"/>
    <property type="match status" value="1"/>
</dbReference>
<feature type="transmembrane region" description="Helical" evidence="8">
    <location>
        <begin position="166"/>
        <end position="185"/>
    </location>
</feature>
<evidence type="ECO:0000256" key="5">
    <source>
        <dbReference type="ARBA" id="ARBA00022692"/>
    </source>
</evidence>
<keyword evidence="8" id="KW-0997">Cell inner membrane</keyword>
<dbReference type="PANTHER" id="PTHR23502:SF132">
    <property type="entry name" value="POLYAMINE TRANSPORTER 2-RELATED"/>
    <property type="match status" value="1"/>
</dbReference>
<dbReference type="GO" id="GO:0015385">
    <property type="term" value="F:sodium:proton antiporter activity"/>
    <property type="evidence" value="ECO:0007669"/>
    <property type="project" value="TreeGrafter"/>
</dbReference>
<feature type="transmembrane region" description="Helical" evidence="8">
    <location>
        <begin position="281"/>
        <end position="298"/>
    </location>
</feature>
<dbReference type="Gene3D" id="1.20.1720.10">
    <property type="entry name" value="Multidrug resistance protein D"/>
    <property type="match status" value="1"/>
</dbReference>
<evidence type="ECO:0000256" key="4">
    <source>
        <dbReference type="ARBA" id="ARBA00022475"/>
    </source>
</evidence>
<dbReference type="EMBL" id="CABDVL010000003">
    <property type="protein sequence ID" value="VTM57576.1"/>
    <property type="molecule type" value="Genomic_DNA"/>
</dbReference>
<evidence type="ECO:0000313" key="10">
    <source>
        <dbReference type="EMBL" id="VTM57576.1"/>
    </source>
</evidence>
<dbReference type="NCBIfam" id="TIGR00710">
    <property type="entry name" value="efflux_Bcr_CflA"/>
    <property type="match status" value="1"/>
</dbReference>
<feature type="transmembrane region" description="Helical" evidence="8">
    <location>
        <begin position="102"/>
        <end position="123"/>
    </location>
</feature>
<dbReference type="GO" id="GO:0005886">
    <property type="term" value="C:plasma membrane"/>
    <property type="evidence" value="ECO:0007669"/>
    <property type="project" value="UniProtKB-SubCell"/>
</dbReference>
<feature type="transmembrane region" description="Helical" evidence="8">
    <location>
        <begin position="135"/>
        <end position="160"/>
    </location>
</feature>
<dbReference type="InterPro" id="IPR036259">
    <property type="entry name" value="MFS_trans_sf"/>
</dbReference>
<dbReference type="InterPro" id="IPR011701">
    <property type="entry name" value="MFS"/>
</dbReference>
<dbReference type="InterPro" id="IPR020846">
    <property type="entry name" value="MFS_dom"/>
</dbReference>
<keyword evidence="4" id="KW-1003">Cell membrane</keyword>
<sequence length="463" mass="50978">MTLKQNSSLGIVFILGLLAMLMPLSIDMYLPALPVIAAQYNVPDGSAQMTLSTYILGFALGQLLYGPMADSLGRKPVILGGTLVFAAAAVACALSQTVDMLIVMRFFHGLAAAAASVVINALMRDIYPKDEFSRMMSFVMLVTTIAPLVAPMVGGAVLVWFSWHAIFWILALVALLASLMIGLFIRETLPAERRQPFHLRTTLGNFATLFRHKRVLSYMLASGFSFAGMFSFLSAGPFVYININHVAPQHFGYYFALNIVFLFLMTMFNSRFVRRVGALRMFRAGLWIQFAMAVWMVVCALLDVGFWSLVIGVAAFVGCVSMVSSNAMAVILDEFPHMAGTASSLAGTFRFGIGGDYRRAAVDGDVYHRLADADLYCLLRNLLYFLLALRIPAAKNRTLGNIFRGEIAPFLMHVNRNGLQGSAICFLYVKSISVKSRIVAIKKLFWITETGTYSANRLAGYKK</sequence>
<feature type="transmembrane region" description="Helical" evidence="8">
    <location>
        <begin position="77"/>
        <end position="96"/>
    </location>
</feature>
<keyword evidence="5 8" id="KW-0812">Transmembrane</keyword>
<proteinExistence type="inferred from homology"/>
<dbReference type="NCBIfam" id="TIGR00880">
    <property type="entry name" value="2_A_01_02"/>
    <property type="match status" value="1"/>
</dbReference>
<evidence type="ECO:0000256" key="2">
    <source>
        <dbReference type="ARBA" id="ARBA00006236"/>
    </source>
</evidence>
<dbReference type="CDD" id="cd17320">
    <property type="entry name" value="MFS_MdfA_MDR_like"/>
    <property type="match status" value="1"/>
</dbReference>
<gene>
    <name evidence="10" type="primary">bcr_1</name>
    <name evidence="10" type="ORF">NCTC9183_05056</name>
</gene>
<keyword evidence="6 8" id="KW-1133">Transmembrane helix</keyword>
<evidence type="ECO:0000256" key="8">
    <source>
        <dbReference type="RuleBase" id="RU365088"/>
    </source>
</evidence>
<evidence type="ECO:0000259" key="9">
    <source>
        <dbReference type="PROSITE" id="PS50850"/>
    </source>
</evidence>
<dbReference type="AlphaFoldDB" id="A0A4P0YBE7"/>
<dbReference type="SUPFAM" id="SSF103473">
    <property type="entry name" value="MFS general substrate transporter"/>
    <property type="match status" value="1"/>
</dbReference>
<comment type="similarity">
    <text evidence="2 8">Belongs to the major facilitator superfamily. Bcr/CmlA family.</text>
</comment>
<name>A0A4P0YBE7_KLEPN</name>
<feature type="transmembrane region" description="Helical" evidence="8">
    <location>
        <begin position="251"/>
        <end position="269"/>
    </location>
</feature>